<comment type="caution">
    <text evidence="1">The sequence shown here is derived from an EMBL/GenBank/DDBJ whole genome shotgun (WGS) entry which is preliminary data.</text>
</comment>
<dbReference type="AlphaFoldDB" id="A0AAV4X9Z4"/>
<protein>
    <submittedName>
        <fullName evidence="1">Uncharacterized protein</fullName>
    </submittedName>
</protein>
<evidence type="ECO:0000313" key="2">
    <source>
        <dbReference type="Proteomes" id="UP001054837"/>
    </source>
</evidence>
<organism evidence="1 2">
    <name type="scientific">Caerostris darwini</name>
    <dbReference type="NCBI Taxonomy" id="1538125"/>
    <lineage>
        <taxon>Eukaryota</taxon>
        <taxon>Metazoa</taxon>
        <taxon>Ecdysozoa</taxon>
        <taxon>Arthropoda</taxon>
        <taxon>Chelicerata</taxon>
        <taxon>Arachnida</taxon>
        <taxon>Araneae</taxon>
        <taxon>Araneomorphae</taxon>
        <taxon>Entelegynae</taxon>
        <taxon>Araneoidea</taxon>
        <taxon>Araneidae</taxon>
        <taxon>Caerostris</taxon>
    </lineage>
</organism>
<name>A0AAV4X9Z4_9ARAC</name>
<evidence type="ECO:0000313" key="1">
    <source>
        <dbReference type="EMBL" id="GIY90795.1"/>
    </source>
</evidence>
<reference evidence="1 2" key="1">
    <citation type="submission" date="2021-06" db="EMBL/GenBank/DDBJ databases">
        <title>Caerostris darwini draft genome.</title>
        <authorList>
            <person name="Kono N."/>
            <person name="Arakawa K."/>
        </authorList>
    </citation>
    <scope>NUCLEOTIDE SEQUENCE [LARGE SCALE GENOMIC DNA]</scope>
</reference>
<dbReference type="EMBL" id="BPLQ01015721">
    <property type="protein sequence ID" value="GIY90795.1"/>
    <property type="molecule type" value="Genomic_DNA"/>
</dbReference>
<proteinExistence type="predicted"/>
<accession>A0AAV4X9Z4</accession>
<gene>
    <name evidence="1" type="ORF">CDAR_373081</name>
</gene>
<dbReference type="Proteomes" id="UP001054837">
    <property type="component" value="Unassembled WGS sequence"/>
</dbReference>
<sequence>MPPRPEGGIEPLRLSSATDFKPAHQTTGAHLGETTCLLSGICTGILIASVKSSRLNYLFIKYFSVPNKYDMKPMHDLKHFGCLVHEFLELSSLEDPIERGVNN</sequence>
<keyword evidence="2" id="KW-1185">Reference proteome</keyword>